<dbReference type="SMART" id="SM00283">
    <property type="entry name" value="MA"/>
    <property type="match status" value="1"/>
</dbReference>
<sequence length="539" mass="60142">MSFKHLAIRWKLSLIVWVFVLGVVLTQGVSLRNLHEELLNARKEKVQEMVEGAYTLAEYYYQQRDQLGEEGARLAAMEAIRAIRYGKSGYLWINDQKHRLIMHPMKPQSEGKDMTQVKDASGKFHWQEMVQVVQQKGAGFVDYTYIGPQFDQPQDKVSYVQGFQPWGWVLGSGVFLQDVNDIFYANLIQNLLALSVVVVLVMLIVQAIARHISQPLESMVLQMEEIAQGDLTHTLHLGRRDELGRLADAADQMMTSLRQILSKVEQTSDHLYQQTESLSSTVEQTRSGMQHQFEQVDTLASAMQEMSATIQEVAQSAASTATSTEEANTDMQHGQEVMRTTITTIAQLATQNQDSGQAMQDLHQQTQRIGQVIEVIQTISEQTNLLALNAAIEAARAGENGRGFAVVADEVRSLAQRTQEATLEIQTMIEALQTSAHQVADKMALSYQNSQQSVQHVQAVGEDLQKVVQQVMRINQMSGHIASAAHQQGSVAEDISQSLTSIRQVSEETLQSTQAVSSASHQLHQVALNLQSSLHTFRF</sequence>
<gene>
    <name evidence="12" type="ORF">SAMN05421831_101441</name>
</gene>
<evidence type="ECO:0000256" key="3">
    <source>
        <dbReference type="ARBA" id="ARBA00022692"/>
    </source>
</evidence>
<name>A0A1H6QTA4_9GAMM</name>
<keyword evidence="4 9" id="KW-1133">Transmembrane helix</keyword>
<dbReference type="Gene3D" id="1.10.287.950">
    <property type="entry name" value="Methyl-accepting chemotaxis protein"/>
    <property type="match status" value="1"/>
</dbReference>
<dbReference type="GO" id="GO:0004888">
    <property type="term" value="F:transmembrane signaling receptor activity"/>
    <property type="evidence" value="ECO:0007669"/>
    <property type="project" value="InterPro"/>
</dbReference>
<dbReference type="SUPFAM" id="SSF58104">
    <property type="entry name" value="Methyl-accepting chemotaxis protein (MCP) signaling domain"/>
    <property type="match status" value="1"/>
</dbReference>
<dbReference type="InterPro" id="IPR004089">
    <property type="entry name" value="MCPsignal_dom"/>
</dbReference>
<dbReference type="Pfam" id="PF00672">
    <property type="entry name" value="HAMP"/>
    <property type="match status" value="1"/>
</dbReference>
<accession>A0A1H6QTA4</accession>
<protein>
    <submittedName>
        <fullName evidence="12">Methyl-accepting chemotaxis protein</fullName>
    </submittedName>
</protein>
<dbReference type="Pfam" id="PF08269">
    <property type="entry name" value="dCache_2"/>
    <property type="match status" value="1"/>
</dbReference>
<dbReference type="Proteomes" id="UP000242999">
    <property type="component" value="Unassembled WGS sequence"/>
</dbReference>
<dbReference type="GO" id="GO:0005886">
    <property type="term" value="C:plasma membrane"/>
    <property type="evidence" value="ECO:0007669"/>
    <property type="project" value="UniProtKB-SubCell"/>
</dbReference>
<dbReference type="RefSeq" id="WP_093308305.1">
    <property type="nucleotide sequence ID" value="NZ_FNYH01000001.1"/>
</dbReference>
<dbReference type="PROSITE" id="PS50111">
    <property type="entry name" value="CHEMOTAXIS_TRANSDUC_2"/>
    <property type="match status" value="1"/>
</dbReference>
<dbReference type="FunFam" id="1.10.287.950:FF:000001">
    <property type="entry name" value="Methyl-accepting chemotaxis sensory transducer"/>
    <property type="match status" value="1"/>
</dbReference>
<evidence type="ECO:0000259" key="10">
    <source>
        <dbReference type="PROSITE" id="PS50111"/>
    </source>
</evidence>
<dbReference type="GO" id="GO:0007165">
    <property type="term" value="P:signal transduction"/>
    <property type="evidence" value="ECO:0007669"/>
    <property type="project" value="UniProtKB-KW"/>
</dbReference>
<evidence type="ECO:0000313" key="13">
    <source>
        <dbReference type="Proteomes" id="UP000242999"/>
    </source>
</evidence>
<comment type="subcellular location">
    <subcellularLocation>
        <location evidence="1">Cell membrane</location>
        <topology evidence="1">Multi-pass membrane protein</topology>
    </subcellularLocation>
</comment>
<dbReference type="Gene3D" id="3.30.450.20">
    <property type="entry name" value="PAS domain"/>
    <property type="match status" value="1"/>
</dbReference>
<dbReference type="PANTHER" id="PTHR32089">
    <property type="entry name" value="METHYL-ACCEPTING CHEMOTAXIS PROTEIN MCPB"/>
    <property type="match status" value="1"/>
</dbReference>
<keyword evidence="3 9" id="KW-0812">Transmembrane</keyword>
<proteinExistence type="inferred from homology"/>
<organism evidence="12 13">
    <name type="scientific">Allopseudospirillum japonicum</name>
    <dbReference type="NCBI Taxonomy" id="64971"/>
    <lineage>
        <taxon>Bacteria</taxon>
        <taxon>Pseudomonadati</taxon>
        <taxon>Pseudomonadota</taxon>
        <taxon>Gammaproteobacteria</taxon>
        <taxon>Oceanospirillales</taxon>
        <taxon>Oceanospirillaceae</taxon>
        <taxon>Allopseudospirillum</taxon>
    </lineage>
</organism>
<dbReference type="SMART" id="SM01049">
    <property type="entry name" value="Cache_2"/>
    <property type="match status" value="1"/>
</dbReference>
<comment type="similarity">
    <text evidence="7">Belongs to the methyl-accepting chemotaxis (MCP) protein family.</text>
</comment>
<evidence type="ECO:0000256" key="5">
    <source>
        <dbReference type="ARBA" id="ARBA00023136"/>
    </source>
</evidence>
<dbReference type="PRINTS" id="PR00260">
    <property type="entry name" value="CHEMTRNSDUCR"/>
</dbReference>
<dbReference type="CDD" id="cd11386">
    <property type="entry name" value="MCP_signal"/>
    <property type="match status" value="1"/>
</dbReference>
<feature type="domain" description="HAMP" evidence="11">
    <location>
        <begin position="210"/>
        <end position="262"/>
    </location>
</feature>
<keyword evidence="5 9" id="KW-0472">Membrane</keyword>
<evidence type="ECO:0000313" key="12">
    <source>
        <dbReference type="EMBL" id="SEI42202.1"/>
    </source>
</evidence>
<evidence type="ECO:0000256" key="2">
    <source>
        <dbReference type="ARBA" id="ARBA00022475"/>
    </source>
</evidence>
<dbReference type="AlphaFoldDB" id="A0A1H6QTA4"/>
<evidence type="ECO:0000256" key="4">
    <source>
        <dbReference type="ARBA" id="ARBA00022989"/>
    </source>
</evidence>
<reference evidence="13" key="1">
    <citation type="submission" date="2016-10" db="EMBL/GenBank/DDBJ databases">
        <authorList>
            <person name="Varghese N."/>
            <person name="Submissions S."/>
        </authorList>
    </citation>
    <scope>NUCLEOTIDE SEQUENCE [LARGE SCALE GENOMIC DNA]</scope>
    <source>
        <strain evidence="13">DSM 7165</strain>
    </source>
</reference>
<dbReference type="OrthoDB" id="6376221at2"/>
<dbReference type="InterPro" id="IPR004090">
    <property type="entry name" value="Chemotax_Me-accpt_rcpt"/>
</dbReference>
<dbReference type="Pfam" id="PF00015">
    <property type="entry name" value="MCPsignal"/>
    <property type="match status" value="1"/>
</dbReference>
<evidence type="ECO:0000256" key="7">
    <source>
        <dbReference type="ARBA" id="ARBA00029447"/>
    </source>
</evidence>
<dbReference type="CDD" id="cd06225">
    <property type="entry name" value="HAMP"/>
    <property type="match status" value="1"/>
</dbReference>
<dbReference type="EMBL" id="FNYH01000001">
    <property type="protein sequence ID" value="SEI42202.1"/>
    <property type="molecule type" value="Genomic_DNA"/>
</dbReference>
<keyword evidence="6 8" id="KW-0807">Transducer</keyword>
<dbReference type="STRING" id="64971.SAMN05421831_101441"/>
<feature type="domain" description="Methyl-accepting transducer" evidence="10">
    <location>
        <begin position="267"/>
        <end position="503"/>
    </location>
</feature>
<evidence type="ECO:0000256" key="8">
    <source>
        <dbReference type="PROSITE-ProRule" id="PRU00284"/>
    </source>
</evidence>
<dbReference type="GO" id="GO:0006935">
    <property type="term" value="P:chemotaxis"/>
    <property type="evidence" value="ECO:0007669"/>
    <property type="project" value="InterPro"/>
</dbReference>
<dbReference type="InterPro" id="IPR003660">
    <property type="entry name" value="HAMP_dom"/>
</dbReference>
<evidence type="ECO:0000256" key="6">
    <source>
        <dbReference type="ARBA" id="ARBA00023224"/>
    </source>
</evidence>
<evidence type="ECO:0000256" key="9">
    <source>
        <dbReference type="SAM" id="Phobius"/>
    </source>
</evidence>
<dbReference type="InterPro" id="IPR033480">
    <property type="entry name" value="sCache_2"/>
</dbReference>
<keyword evidence="13" id="KW-1185">Reference proteome</keyword>
<dbReference type="PROSITE" id="PS50885">
    <property type="entry name" value="HAMP"/>
    <property type="match status" value="1"/>
</dbReference>
<dbReference type="PANTHER" id="PTHR32089:SF112">
    <property type="entry name" value="LYSOZYME-LIKE PROTEIN-RELATED"/>
    <property type="match status" value="1"/>
</dbReference>
<dbReference type="SMART" id="SM00304">
    <property type="entry name" value="HAMP"/>
    <property type="match status" value="1"/>
</dbReference>
<evidence type="ECO:0000259" key="11">
    <source>
        <dbReference type="PROSITE" id="PS50885"/>
    </source>
</evidence>
<feature type="transmembrane region" description="Helical" evidence="9">
    <location>
        <begin position="187"/>
        <end position="209"/>
    </location>
</feature>
<keyword evidence="2" id="KW-1003">Cell membrane</keyword>
<evidence type="ECO:0000256" key="1">
    <source>
        <dbReference type="ARBA" id="ARBA00004651"/>
    </source>
</evidence>
<dbReference type="InterPro" id="IPR004010">
    <property type="entry name" value="Double_Cache_2"/>
</dbReference>